<dbReference type="InterPro" id="IPR000187">
    <property type="entry name" value="CRF"/>
</dbReference>
<feature type="domain" description="Corticotropin-releasing factor" evidence="5">
    <location>
        <begin position="126"/>
        <end position="153"/>
    </location>
</feature>
<evidence type="ECO:0000259" key="5">
    <source>
        <dbReference type="Pfam" id="PF00473"/>
    </source>
</evidence>
<dbReference type="Pfam" id="PF00473">
    <property type="entry name" value="CRF"/>
    <property type="match status" value="1"/>
</dbReference>
<comment type="caution">
    <text evidence="6">The sequence shown here is derived from an EMBL/GenBank/DDBJ whole genome shotgun (WGS) entry which is preliminary data.</text>
</comment>
<gene>
    <name evidence="6" type="ORF">BV898_01063</name>
</gene>
<keyword evidence="4" id="KW-0732">Signal</keyword>
<organism evidence="6 7">
    <name type="scientific">Hypsibius exemplaris</name>
    <name type="common">Freshwater tardigrade</name>
    <dbReference type="NCBI Taxonomy" id="2072580"/>
    <lineage>
        <taxon>Eukaryota</taxon>
        <taxon>Metazoa</taxon>
        <taxon>Ecdysozoa</taxon>
        <taxon>Tardigrada</taxon>
        <taxon>Eutardigrada</taxon>
        <taxon>Parachela</taxon>
        <taxon>Hypsibioidea</taxon>
        <taxon>Hypsibiidae</taxon>
        <taxon>Hypsibius</taxon>
    </lineage>
</organism>
<protein>
    <recommendedName>
        <fullName evidence="5">Corticotropin-releasing factor domain-containing protein</fullName>
    </recommendedName>
</protein>
<proteinExistence type="predicted"/>
<keyword evidence="3" id="KW-0372">Hormone</keyword>
<feature type="signal peptide" evidence="4">
    <location>
        <begin position="1"/>
        <end position="20"/>
    </location>
</feature>
<comment type="subcellular location">
    <subcellularLocation>
        <location evidence="1">Secreted</location>
    </subcellularLocation>
</comment>
<evidence type="ECO:0000256" key="2">
    <source>
        <dbReference type="ARBA" id="ARBA00022525"/>
    </source>
</evidence>
<dbReference type="AlphaFoldDB" id="A0A1W0XD24"/>
<evidence type="ECO:0000313" key="6">
    <source>
        <dbReference type="EMBL" id="OQV25385.1"/>
    </source>
</evidence>
<name>A0A1W0XD24_HYPEX</name>
<keyword evidence="2" id="KW-0964">Secreted</keyword>
<evidence type="ECO:0000256" key="4">
    <source>
        <dbReference type="SAM" id="SignalP"/>
    </source>
</evidence>
<dbReference type="EMBL" id="MTYJ01000003">
    <property type="protein sequence ID" value="OQV25385.1"/>
    <property type="molecule type" value="Genomic_DNA"/>
</dbReference>
<sequence>MNTLPLRFFTVVCLCVVVRAQLRTTEAMAEPASSFAKRFAAFPYGFLFVRPAGNQWLPGRFSPPNAYEEGQGTYQLPLQQQGSSHRVLRRLLPMIGPSPPRTSWRSALTSSMAKRSPHPGYENGLTLSVTAPLDLLREKMQMDLRRRRVLLQRIEAQNSQQSLRNLG</sequence>
<accession>A0A1W0XD24</accession>
<evidence type="ECO:0000256" key="1">
    <source>
        <dbReference type="ARBA" id="ARBA00004613"/>
    </source>
</evidence>
<evidence type="ECO:0000313" key="7">
    <source>
        <dbReference type="Proteomes" id="UP000192578"/>
    </source>
</evidence>
<feature type="chain" id="PRO_5013297618" description="Corticotropin-releasing factor domain-containing protein" evidence="4">
    <location>
        <begin position="21"/>
        <end position="167"/>
    </location>
</feature>
<reference evidence="7" key="1">
    <citation type="submission" date="2017-01" db="EMBL/GenBank/DDBJ databases">
        <title>Comparative genomics of anhydrobiosis in the tardigrade Hypsibius dujardini.</title>
        <authorList>
            <person name="Yoshida Y."/>
            <person name="Koutsovoulos G."/>
            <person name="Laetsch D."/>
            <person name="Stevens L."/>
            <person name="Kumar S."/>
            <person name="Horikawa D."/>
            <person name="Ishino K."/>
            <person name="Komine S."/>
            <person name="Tomita M."/>
            <person name="Blaxter M."/>
            <person name="Arakawa K."/>
        </authorList>
    </citation>
    <scope>NUCLEOTIDE SEQUENCE [LARGE SCALE GENOMIC DNA]</scope>
    <source>
        <strain evidence="7">Z151</strain>
    </source>
</reference>
<evidence type="ECO:0000256" key="3">
    <source>
        <dbReference type="ARBA" id="ARBA00022702"/>
    </source>
</evidence>
<dbReference type="OrthoDB" id="6418774at2759"/>
<dbReference type="GO" id="GO:0005576">
    <property type="term" value="C:extracellular region"/>
    <property type="evidence" value="ECO:0007669"/>
    <property type="project" value="UniProtKB-SubCell"/>
</dbReference>
<dbReference type="GO" id="GO:0005179">
    <property type="term" value="F:hormone activity"/>
    <property type="evidence" value="ECO:0007669"/>
    <property type="project" value="UniProtKB-KW"/>
</dbReference>
<dbReference type="Proteomes" id="UP000192578">
    <property type="component" value="Unassembled WGS sequence"/>
</dbReference>
<keyword evidence="7" id="KW-1185">Reference proteome</keyword>